<dbReference type="EMBL" id="JWIN03000010">
    <property type="protein sequence ID" value="KAB1272269.1"/>
    <property type="molecule type" value="Genomic_DNA"/>
</dbReference>
<reference evidence="2" key="1">
    <citation type="submission" date="2014-12" db="EMBL/GenBank/DDBJ databases">
        <authorList>
            <person name="Fitak R."/>
            <person name="Mohandesan E."/>
            <person name="Burger P.A."/>
            <person name="Jukka C."/>
        </authorList>
    </citation>
    <scope>NUCLEOTIDE SEQUENCE</scope>
    <source>
        <strain evidence="2">Drom800</strain>
        <tissue evidence="2">Blood</tissue>
    </source>
</reference>
<name>A0A5N4DMJ1_CAMDR</name>
<dbReference type="EMBL" id="JWIN03000010">
    <property type="protein sequence ID" value="KAB1272268.1"/>
    <property type="molecule type" value="Genomic_DNA"/>
</dbReference>
<organism evidence="2 3">
    <name type="scientific">Camelus dromedarius</name>
    <name type="common">Dromedary</name>
    <name type="synonym">Arabian camel</name>
    <dbReference type="NCBI Taxonomy" id="9838"/>
    <lineage>
        <taxon>Eukaryota</taxon>
        <taxon>Metazoa</taxon>
        <taxon>Chordata</taxon>
        <taxon>Craniata</taxon>
        <taxon>Vertebrata</taxon>
        <taxon>Euteleostomi</taxon>
        <taxon>Mammalia</taxon>
        <taxon>Eutheria</taxon>
        <taxon>Laurasiatheria</taxon>
        <taxon>Artiodactyla</taxon>
        <taxon>Tylopoda</taxon>
        <taxon>Camelidae</taxon>
        <taxon>Camelus</taxon>
    </lineage>
</organism>
<keyword evidence="3" id="KW-1185">Reference proteome</keyword>
<evidence type="ECO:0000256" key="1">
    <source>
        <dbReference type="SAM" id="MobiDB-lite"/>
    </source>
</evidence>
<accession>A0A5N4DMJ1</accession>
<feature type="region of interest" description="Disordered" evidence="1">
    <location>
        <begin position="65"/>
        <end position="87"/>
    </location>
</feature>
<reference evidence="2 3" key="2">
    <citation type="journal article" date="2019" name="Mol. Ecol. Resour.">
        <title>Improving Illumina assemblies with Hi-C and long reads: an example with the North African dromedary.</title>
        <authorList>
            <person name="Elbers J.P."/>
            <person name="Rogers M.F."/>
            <person name="Perelman P.L."/>
            <person name="Proskuryakova A.A."/>
            <person name="Serdyukova N.A."/>
            <person name="Johnson W.E."/>
            <person name="Horin P."/>
            <person name="Corander J."/>
            <person name="Murphy D."/>
            <person name="Burger P.A."/>
        </authorList>
    </citation>
    <scope>NUCLEOTIDE SEQUENCE [LARGE SCALE GENOMIC DNA]</scope>
    <source>
        <strain evidence="2">Drom800</strain>
        <tissue evidence="2">Blood</tissue>
    </source>
</reference>
<evidence type="ECO:0000313" key="3">
    <source>
        <dbReference type="Proteomes" id="UP000299084"/>
    </source>
</evidence>
<proteinExistence type="predicted"/>
<evidence type="ECO:0000313" key="2">
    <source>
        <dbReference type="EMBL" id="KAB1272269.1"/>
    </source>
</evidence>
<sequence>MRDYPGAVGYHAARHDLLLECTTTTTLALKVKPGMPDAGFLLLPEQVPPEHACAQGLLQMLKATTPSRCLSSPPSPAQAPGPAKKGK</sequence>
<dbReference type="Proteomes" id="UP000299084">
    <property type="component" value="Unassembled WGS sequence"/>
</dbReference>
<dbReference type="AlphaFoldDB" id="A0A5N4DMJ1"/>
<comment type="caution">
    <text evidence="2">The sequence shown here is derived from an EMBL/GenBank/DDBJ whole genome shotgun (WGS) entry which is preliminary data.</text>
</comment>
<protein>
    <submittedName>
        <fullName evidence="2">Uncharacterized protein</fullName>
    </submittedName>
</protein>
<gene>
    <name evidence="2" type="ORF">Cadr_000014924</name>
</gene>